<gene>
    <name evidence="1" type="ORF">Agabi119p4_6098</name>
</gene>
<accession>A0A8H7F169</accession>
<comment type="caution">
    <text evidence="1">The sequence shown here is derived from an EMBL/GenBank/DDBJ whole genome shotgun (WGS) entry which is preliminary data.</text>
</comment>
<sequence>MPEHEDDEPLYDVLDLTRLPCLQHVQLINHFYPTSIPESIKTLNLRDVLQMLCVELLLGCRNLVNFEAIDVLHKFDPRLTGPVIFPNLERFRWSNGGSSMGDDAGPGLIRHIQLPALRSLVWADDGDEFAEQPSSEDPRCRFFAHLPPSLSSLTLIKMSYNPQNHTIPRLLIRVPQVSELHLVECPVMGLCKMAER</sequence>
<reference evidence="1 2" key="1">
    <citation type="journal article" name="Sci. Rep.">
        <title>Telomere-to-telomere assembled and centromere annotated genomes of the two main subspecies of the button mushroom Agaricus bisporus reveal especially polymorphic chromosome ends.</title>
        <authorList>
            <person name="Sonnenberg A.S.M."/>
            <person name="Sedaghat-Telgerd N."/>
            <person name="Lavrijssen B."/>
            <person name="Ohm R.A."/>
            <person name="Hendrickx P.M."/>
            <person name="Scholtmeijer K."/>
            <person name="Baars J.J.P."/>
            <person name="van Peer A."/>
        </authorList>
    </citation>
    <scope>NUCLEOTIDE SEQUENCE [LARGE SCALE GENOMIC DNA]</scope>
    <source>
        <strain evidence="1 2">H119_p4</strain>
    </source>
</reference>
<dbReference type="EMBL" id="JABXXO010000008">
    <property type="protein sequence ID" value="KAF7771787.1"/>
    <property type="molecule type" value="Genomic_DNA"/>
</dbReference>
<proteinExistence type="predicted"/>
<dbReference type="Proteomes" id="UP000629468">
    <property type="component" value="Unassembled WGS sequence"/>
</dbReference>
<dbReference type="SUPFAM" id="SSF52047">
    <property type="entry name" value="RNI-like"/>
    <property type="match status" value="1"/>
</dbReference>
<evidence type="ECO:0000313" key="2">
    <source>
        <dbReference type="Proteomes" id="UP000629468"/>
    </source>
</evidence>
<organism evidence="1 2">
    <name type="scientific">Agaricus bisporus var. burnettii</name>
    <dbReference type="NCBI Taxonomy" id="192524"/>
    <lineage>
        <taxon>Eukaryota</taxon>
        <taxon>Fungi</taxon>
        <taxon>Dikarya</taxon>
        <taxon>Basidiomycota</taxon>
        <taxon>Agaricomycotina</taxon>
        <taxon>Agaricomycetes</taxon>
        <taxon>Agaricomycetidae</taxon>
        <taxon>Agaricales</taxon>
        <taxon>Agaricineae</taxon>
        <taxon>Agaricaceae</taxon>
        <taxon>Agaricus</taxon>
    </lineage>
</organism>
<protein>
    <submittedName>
        <fullName evidence="1">Uncharacterized protein</fullName>
    </submittedName>
</protein>
<name>A0A8H7F169_AGABI</name>
<evidence type="ECO:0000313" key="1">
    <source>
        <dbReference type="EMBL" id="KAF7771787.1"/>
    </source>
</evidence>
<dbReference type="AlphaFoldDB" id="A0A8H7F169"/>